<reference evidence="3" key="1">
    <citation type="submission" date="2017-12" db="EMBL/GenBank/DDBJ databases">
        <authorList>
            <person name="Martens C."/>
            <person name="Dahlstrom E."/>
            <person name="Barbian K."/>
            <person name="Sykora L."/>
            <person name="Ricklefs S."/>
            <person name="Bruno D."/>
            <person name="Anzick I."/>
            <person name="Myles I."/>
            <person name="Datta S.K."/>
        </authorList>
    </citation>
    <scope>NUCLEOTIDE SEQUENCE</scope>
    <source>
        <strain evidence="3">AD2</strain>
        <plasmid evidence="3">p1-AD2</plasmid>
        <plasmid evidence="2">unnamed4</plasmid>
    </source>
</reference>
<proteinExistence type="predicted"/>
<keyword evidence="3" id="KW-0614">Plasmid</keyword>
<sequence>MLWQSGPIDRGLAEECEKAALTALAGTETRPNQLPWQRWRTEWFSITAEAALATLQRTLEGAGVEFIAPNGEGAGVRRKKPGTSDTGG</sequence>
<name>A0A4Y1MRT7_9PROT</name>
<geneLocation type="plasmid" evidence="2">
    <name>unnamed4</name>
</geneLocation>
<evidence type="ECO:0000256" key="1">
    <source>
        <dbReference type="SAM" id="MobiDB-lite"/>
    </source>
</evidence>
<feature type="region of interest" description="Disordered" evidence="1">
    <location>
        <begin position="69"/>
        <end position="88"/>
    </location>
</feature>
<evidence type="ECO:0000313" key="2">
    <source>
        <dbReference type="EMBL" id="AWV20142.1"/>
    </source>
</evidence>
<protein>
    <submittedName>
        <fullName evidence="3">Uncharacterized protein</fullName>
    </submittedName>
</protein>
<dbReference type="EMBL" id="CP025186">
    <property type="protein sequence ID" value="AWV20142.1"/>
    <property type="molecule type" value="Genomic_DNA"/>
</dbReference>
<geneLocation type="plasmid" evidence="3">
    <name>p1-AD2</name>
</geneLocation>
<gene>
    <name evidence="3" type="ORF">RADP37_04685</name>
    <name evidence="2" type="ORF">RADP37_04685a</name>
</gene>
<accession>A0A4Y1MRT7</accession>
<organism evidence="3">
    <name type="scientific">Roseomonas mucosa</name>
    <dbReference type="NCBI Taxonomy" id="207340"/>
    <lineage>
        <taxon>Bacteria</taxon>
        <taxon>Pseudomonadati</taxon>
        <taxon>Pseudomonadota</taxon>
        <taxon>Alphaproteobacteria</taxon>
        <taxon>Acetobacterales</taxon>
        <taxon>Roseomonadaceae</taxon>
        <taxon>Roseomonas</taxon>
    </lineage>
</organism>
<dbReference type="AlphaFoldDB" id="A0A4Y1MRT7"/>
<dbReference type="EMBL" id="CP025188">
    <property type="protein sequence ID" value="AWV20638.1"/>
    <property type="molecule type" value="Genomic_DNA"/>
</dbReference>
<evidence type="ECO:0000313" key="3">
    <source>
        <dbReference type="EMBL" id="AWV20638.1"/>
    </source>
</evidence>